<dbReference type="PANTHER" id="PTHR14396">
    <property type="entry name" value="CLASPIN"/>
    <property type="match status" value="1"/>
</dbReference>
<comment type="subcellular location">
    <subcellularLocation>
        <location evidence="1">Nucleus</location>
    </subcellularLocation>
</comment>
<feature type="compositionally biased region" description="Basic and acidic residues" evidence="4">
    <location>
        <begin position="1460"/>
        <end position="1473"/>
    </location>
</feature>
<keyword evidence="2" id="KW-0597">Phosphoprotein</keyword>
<feature type="compositionally biased region" description="Low complexity" evidence="4">
    <location>
        <begin position="10"/>
        <end position="24"/>
    </location>
</feature>
<dbReference type="EMBL" id="CAGI01000135">
    <property type="protein sequence ID" value="CCF48528.1"/>
    <property type="molecule type" value="Genomic_DNA"/>
</dbReference>
<feature type="compositionally biased region" description="Basic and acidic residues" evidence="4">
    <location>
        <begin position="860"/>
        <end position="875"/>
    </location>
</feature>
<dbReference type="GO" id="GO:0010997">
    <property type="term" value="F:anaphase-promoting complex binding"/>
    <property type="evidence" value="ECO:0007669"/>
    <property type="project" value="TreeGrafter"/>
</dbReference>
<organism evidence="6 7">
    <name type="scientific">Ustilago hordei</name>
    <name type="common">Barley covered smut fungus</name>
    <dbReference type="NCBI Taxonomy" id="120017"/>
    <lineage>
        <taxon>Eukaryota</taxon>
        <taxon>Fungi</taxon>
        <taxon>Dikarya</taxon>
        <taxon>Basidiomycota</taxon>
        <taxon>Ustilaginomycotina</taxon>
        <taxon>Ustilaginomycetes</taxon>
        <taxon>Ustilaginales</taxon>
        <taxon>Ustilaginaceae</taxon>
        <taxon>Ustilago</taxon>
    </lineage>
</organism>
<dbReference type="PANTHER" id="PTHR14396:SF10">
    <property type="entry name" value="CLASPIN"/>
    <property type="match status" value="1"/>
</dbReference>
<feature type="compositionally biased region" description="Acidic residues" evidence="4">
    <location>
        <begin position="940"/>
        <end position="965"/>
    </location>
</feature>
<dbReference type="STRING" id="1128400.I2FNN5"/>
<feature type="compositionally biased region" description="Basic residues" evidence="4">
    <location>
        <begin position="414"/>
        <end position="428"/>
    </location>
</feature>
<dbReference type="eggNOG" id="ENOG502S7Q8">
    <property type="taxonomic scope" value="Eukaryota"/>
</dbReference>
<evidence type="ECO:0000256" key="3">
    <source>
        <dbReference type="ARBA" id="ARBA00023242"/>
    </source>
</evidence>
<feature type="compositionally biased region" description="Basic and acidic residues" evidence="4">
    <location>
        <begin position="199"/>
        <end position="208"/>
    </location>
</feature>
<evidence type="ECO:0000313" key="7">
    <source>
        <dbReference type="Proteomes" id="UP000006174"/>
    </source>
</evidence>
<keyword evidence="3" id="KW-0539">Nucleus</keyword>
<feature type="region of interest" description="Disordered" evidence="4">
    <location>
        <begin position="1628"/>
        <end position="1914"/>
    </location>
</feature>
<feature type="compositionally biased region" description="Basic and acidic residues" evidence="4">
    <location>
        <begin position="1637"/>
        <end position="1672"/>
    </location>
</feature>
<feature type="compositionally biased region" description="Low complexity" evidence="4">
    <location>
        <begin position="560"/>
        <end position="573"/>
    </location>
</feature>
<feature type="compositionally biased region" description="Polar residues" evidence="4">
    <location>
        <begin position="804"/>
        <end position="815"/>
    </location>
</feature>
<feature type="compositionally biased region" description="Polar residues" evidence="4">
    <location>
        <begin position="1094"/>
        <end position="1104"/>
    </location>
</feature>
<feature type="region of interest" description="Disordered" evidence="4">
    <location>
        <begin position="715"/>
        <end position="762"/>
    </location>
</feature>
<dbReference type="GO" id="GO:0033314">
    <property type="term" value="P:mitotic DNA replication checkpoint signaling"/>
    <property type="evidence" value="ECO:0007669"/>
    <property type="project" value="TreeGrafter"/>
</dbReference>
<feature type="compositionally biased region" description="Acidic residues" evidence="4">
    <location>
        <begin position="1408"/>
        <end position="1418"/>
    </location>
</feature>
<feature type="compositionally biased region" description="Low complexity" evidence="4">
    <location>
        <begin position="1953"/>
        <end position="1965"/>
    </location>
</feature>
<feature type="compositionally biased region" description="Low complexity" evidence="4">
    <location>
        <begin position="1175"/>
        <end position="1190"/>
    </location>
</feature>
<feature type="region of interest" description="Disordered" evidence="4">
    <location>
        <begin position="1258"/>
        <end position="1283"/>
    </location>
</feature>
<gene>
    <name evidence="6" type="ORF">UHOR_03296</name>
</gene>
<feature type="compositionally biased region" description="Acidic residues" evidence="4">
    <location>
        <begin position="902"/>
        <end position="914"/>
    </location>
</feature>
<feature type="compositionally biased region" description="Basic and acidic residues" evidence="4">
    <location>
        <begin position="726"/>
        <end position="739"/>
    </location>
</feature>
<evidence type="ECO:0000256" key="2">
    <source>
        <dbReference type="ARBA" id="ARBA00022553"/>
    </source>
</evidence>
<reference evidence="6 7" key="1">
    <citation type="journal article" date="2012" name="Plant Cell">
        <title>Genome comparison of barley and maize smut fungi reveals targeted loss of RNA silencing components and species-specific presence of transposable elements.</title>
        <authorList>
            <person name="Laurie J.D."/>
            <person name="Ali S."/>
            <person name="Linning R."/>
            <person name="Mannhaupt G."/>
            <person name="Wong P."/>
            <person name="Gueldener U."/>
            <person name="Muensterkoetter M."/>
            <person name="Moore R."/>
            <person name="Kahmann R."/>
            <person name="Bakkeren G."/>
            <person name="Schirawski J."/>
        </authorList>
    </citation>
    <scope>NUCLEOTIDE SEQUENCE [LARGE SCALE GENOMIC DNA]</scope>
    <source>
        <strain evidence="7">Uh4875-4</strain>
    </source>
</reference>
<feature type="region of interest" description="Disordered" evidence="4">
    <location>
        <begin position="799"/>
        <end position="1243"/>
    </location>
</feature>
<dbReference type="GO" id="GO:0007095">
    <property type="term" value="P:mitotic G2 DNA damage checkpoint signaling"/>
    <property type="evidence" value="ECO:0007669"/>
    <property type="project" value="TreeGrafter"/>
</dbReference>
<feature type="compositionally biased region" description="Polar residues" evidence="4">
    <location>
        <begin position="991"/>
        <end position="1001"/>
    </location>
</feature>
<feature type="compositionally biased region" description="Acidic residues" evidence="4">
    <location>
        <begin position="1682"/>
        <end position="1702"/>
    </location>
</feature>
<dbReference type="InterPro" id="IPR024146">
    <property type="entry name" value="Claspin"/>
</dbReference>
<dbReference type="Pfam" id="PF09444">
    <property type="entry name" value="MRC1"/>
    <property type="match status" value="1"/>
</dbReference>
<feature type="compositionally biased region" description="Acidic residues" evidence="4">
    <location>
        <begin position="1439"/>
        <end position="1448"/>
    </location>
</feature>
<feature type="compositionally biased region" description="Polar residues" evidence="4">
    <location>
        <begin position="1065"/>
        <end position="1075"/>
    </location>
</feature>
<dbReference type="Proteomes" id="UP000006174">
    <property type="component" value="Unassembled WGS sequence"/>
</dbReference>
<comment type="caution">
    <text evidence="6">The sequence shown here is derived from an EMBL/GenBank/DDBJ whole genome shotgun (WGS) entry which is preliminary data.</text>
</comment>
<feature type="compositionally biased region" description="Polar residues" evidence="4">
    <location>
        <begin position="1896"/>
        <end position="1908"/>
    </location>
</feature>
<feature type="compositionally biased region" description="Low complexity" evidence="4">
    <location>
        <begin position="58"/>
        <end position="69"/>
    </location>
</feature>
<feature type="compositionally biased region" description="Polar residues" evidence="4">
    <location>
        <begin position="1349"/>
        <end position="1360"/>
    </location>
</feature>
<feature type="compositionally biased region" description="Low complexity" evidence="4">
    <location>
        <begin position="1849"/>
        <end position="1868"/>
    </location>
</feature>
<feature type="region of interest" description="Disordered" evidence="4">
    <location>
        <begin position="1344"/>
        <end position="1565"/>
    </location>
</feature>
<feature type="compositionally biased region" description="Polar residues" evidence="4">
    <location>
        <begin position="122"/>
        <end position="138"/>
    </location>
</feature>
<feature type="compositionally biased region" description="Polar residues" evidence="4">
    <location>
        <begin position="98"/>
        <end position="114"/>
    </location>
</feature>
<feature type="compositionally biased region" description="Low complexity" evidence="4">
    <location>
        <begin position="228"/>
        <end position="237"/>
    </location>
</feature>
<evidence type="ECO:0000259" key="5">
    <source>
        <dbReference type="Pfam" id="PF09444"/>
    </source>
</evidence>
<name>I2FNN5_USTHO</name>
<feature type="compositionally biased region" description="Basic and acidic residues" evidence="4">
    <location>
        <begin position="1729"/>
        <end position="1739"/>
    </location>
</feature>
<feature type="compositionally biased region" description="Low complexity" evidence="4">
    <location>
        <begin position="1362"/>
        <end position="1373"/>
    </location>
</feature>
<dbReference type="InterPro" id="IPR018564">
    <property type="entry name" value="Repl_chkpnt_MRC1_dom"/>
</dbReference>
<feature type="compositionally biased region" description="Acidic residues" evidence="4">
    <location>
        <begin position="1523"/>
        <end position="1561"/>
    </location>
</feature>
<feature type="region of interest" description="Disordered" evidence="4">
    <location>
        <begin position="1"/>
        <end position="602"/>
    </location>
</feature>
<proteinExistence type="predicted"/>
<sequence length="1965" mass="211296">MQVEPPNFASSSPLSSLVPSSDPSIEPAPPVGARVKVTYSRKPAAQQEADSTRPGQESSSSSSQPASPSDHLFDTPVRSYGRNTAAADTAEDQDANDVTITTAAGHSPSTTAHAANSAIKPITSSSLFRRVDSQPSQHSDNDDEREQSSADSPAVNRPNKFQFGIARAIYDSDSDSEVPATGNDSLPARLASKQTGNTSKDKRDDDAIIARIRAQRLDNTDSDPFGGSSLSSLNMSSPQAQSSLQKSDDEEMPIDDAGGSLAVFRPRGAKISAMRGKGGQAKRSKFSSSSSDKEASAASDDEDEGVNRKARALKLASSPSSSSAPQADDHDAEAGPSTVASRREKIAALAARARKAHGGDQPEANTEADPLIDAFLGGGSPGRIPSRSPSLDIQDSDEAEHNDAMPAFMASKSKQSKPKKNKSKKSKRVAVERDILSDLEDDFERANAKVASKRTASSKEKAPPKVKPLSKKELETMNRQTARIARENRARLSSASQRKTIGLNDLLNKIQASEGRGKANNSADSATVEQPSSQIPSGQSKSQHASDPIESDPIPERSSPHPTYSSSPVVPVSRQQERRLGLDQFNSSANILPAGRVPGVATKPDDAAQMHQLLAGAGNDDDDAHLPDLAFIFNKGRDQQETDSEAKRKLQQLRDMKLRLLEKSRQQQQPQPGLERAIKTVIAEEKNMQSNVGQAAGEEDDDLEVYKPGEVLAQKHNLPTTPGRKRPTDMVYRELDIKPGKTPPGRKPYIGTDAKGSPNTASLAHKADDAENEDIDELMVSDSQLRSAGKGLFVAADQAAGNIPATQPQHASTQARQDESHAPPPATQSSARTGPLKMTQAQLNAALMRKMQTQSLKARSQKDIKPTKEAVDKHGRAAAPDVKGMLAGLSASATAGGQAQDGEQEADEDEDDPDFIMPPARDAESVIGSDVDMGSASEAEAVDDADDLIDMGSADEDEENQDIDEQGVRDTIEDAEEVHDSEKENAPPPASQQSQLSNASPSLGRALPPSRAVMDDDEDELPVPRATARRGRRSALADDEDGDDEGEENSLQPGPFDRSRDNTNSEDAVQSQSPNRARVPLGDISSQSIDQSIPFSRSNTSSPAAQHAQPPDPTAIRRDPILFPLTGGQEEDDSFRTDDIPSQAGDLGRFFEPTMPPPAAPRSLLSQAPQKSFWDQTQTQTQSQTQDQSQLPPSTRPAQTAGGARGLERDESANSALGAFFQDTQQDELRGESLDIFDNPKNADGKARGYTQFYFDGTPAPSADAPTTGSSVWDASAMPPPKSTEVDAFAALRKAQMGEAMDLLDATPSVLPSFDESQAEREAYAQAEGGKLAANMSPEKMYMNRDGFFTQTKPSQQAGLWSQYDSQSQSQSQNRGGGVFQGGPWPSPAADAWRGSELSIASHVQGADEGEEDEEEDAPVQLKRLRRGVAFAASPQAEEQNDGEESGIDENGVPSSQPEPKPRNAFDVLREGPIHASPFEEVSKDKKRKSAFIEGEAEESEDEELGGDKKRGDGGGLKGIIGDDNDNNSATDEDEDDEDDANAEDLQELVDNEREVDEAEKDELVNARYREDVEARERADLELHTKAAQGGLRNRRGRAGLNGIEGFLDDDADEEELQRRAALGQRVGSGAWKKRKLDGTEDGMEKLAEHEEAKAFVRSYEGTHRVDHESDKYGFLALPEGERDDDDSDDSDDEDEDEGEKDEDMRGGEDEGVEEDEFGPVVTAQPKTIRFDEVRAAVRERKKAKNRRALDDDEDDDQTQDKGWDSDEDDTEARLAVALKDRTKLPTTQPSAASLEISKHKQGVVQYGKRTRPSNSDDMDIDRDSLPHPSTTTEVEIEDEDHSTSLMARLLSRPTLPHPSSSSLRHSSMAVDTLEDAEPEWGNDANLVRAPKPSANAGTSQNSTSSKASKFGASPFNAKTAAAAGSEGKKKAGKANVGSMLLGKQGIMRRENGFSASSSGSGSGR</sequence>
<feature type="compositionally biased region" description="Polar residues" evidence="4">
    <location>
        <begin position="1164"/>
        <end position="1174"/>
    </location>
</feature>
<feature type="compositionally biased region" description="Low complexity" evidence="4">
    <location>
        <begin position="1083"/>
        <end position="1093"/>
    </location>
</feature>
<feature type="compositionally biased region" description="Low complexity" evidence="4">
    <location>
        <begin position="316"/>
        <end position="325"/>
    </location>
</feature>
<accession>I2FNN5</accession>
<feature type="compositionally biased region" description="Acidic residues" evidence="4">
    <location>
        <begin position="1495"/>
        <end position="1505"/>
    </location>
</feature>
<feature type="compositionally biased region" description="Basic and acidic residues" evidence="4">
    <location>
        <begin position="966"/>
        <end position="985"/>
    </location>
</feature>
<dbReference type="GO" id="GO:0005634">
    <property type="term" value="C:nucleus"/>
    <property type="evidence" value="ECO:0007669"/>
    <property type="project" value="UniProtKB-SubCell"/>
</dbReference>
<evidence type="ECO:0000313" key="6">
    <source>
        <dbReference type="EMBL" id="CCF48528.1"/>
    </source>
</evidence>
<feature type="compositionally biased region" description="Low complexity" evidence="4">
    <location>
        <begin position="884"/>
        <end position="901"/>
    </location>
</feature>
<feature type="region of interest" description="Disordered" evidence="4">
    <location>
        <begin position="1942"/>
        <end position="1965"/>
    </location>
</feature>
<dbReference type="HOGENOM" id="CLU_234546_0_0_1"/>
<dbReference type="OMA" id="PEWGNDA"/>
<feature type="compositionally biased region" description="Polar residues" evidence="4">
    <location>
        <begin position="519"/>
        <end position="545"/>
    </location>
</feature>
<keyword evidence="7" id="KW-1185">Reference proteome</keyword>
<evidence type="ECO:0000256" key="4">
    <source>
        <dbReference type="SAM" id="MobiDB-lite"/>
    </source>
</evidence>
<feature type="compositionally biased region" description="Acidic residues" evidence="4">
    <location>
        <begin position="1037"/>
        <end position="1048"/>
    </location>
</feature>
<evidence type="ECO:0000256" key="1">
    <source>
        <dbReference type="ARBA" id="ARBA00004123"/>
    </source>
</evidence>
<feature type="domain" description="DNA replication checkpoint mediator MRC1" evidence="5">
    <location>
        <begin position="1486"/>
        <end position="1658"/>
    </location>
</feature>
<protein>
    <recommendedName>
        <fullName evidence="5">DNA replication checkpoint mediator MRC1 domain-containing protein</fullName>
    </recommendedName>
</protein>